<dbReference type="GO" id="GO:0005737">
    <property type="term" value="C:cytoplasm"/>
    <property type="evidence" value="ECO:0007669"/>
    <property type="project" value="TreeGrafter"/>
</dbReference>
<dbReference type="Gene3D" id="3.40.50.300">
    <property type="entry name" value="P-loop containing nucleotide triphosphate hydrolases"/>
    <property type="match status" value="2"/>
</dbReference>
<dbReference type="GO" id="GO:0009378">
    <property type="term" value="F:four-way junction helicase activity"/>
    <property type="evidence" value="ECO:0007669"/>
    <property type="project" value="TreeGrafter"/>
</dbReference>
<evidence type="ECO:0000313" key="9">
    <source>
        <dbReference type="EMBL" id="MDZ5760437.1"/>
    </source>
</evidence>
<protein>
    <recommendedName>
        <fullName evidence="5">ATP-dependent DNA helicase RecQ</fullName>
    </recommendedName>
    <alternativeName>
        <fullName evidence="6">DNA 3'-5' helicase RecQ</fullName>
    </alternativeName>
</protein>
<comment type="caution">
    <text evidence="9">The sequence shown here is derived from an EMBL/GenBank/DDBJ whole genome shotgun (WGS) entry which is preliminary data.</text>
</comment>
<organism evidence="9 10">
    <name type="scientific">Carnobacterium maltaromaticum</name>
    <name type="common">Carnobacterium piscicola</name>
    <dbReference type="NCBI Taxonomy" id="2751"/>
    <lineage>
        <taxon>Bacteria</taxon>
        <taxon>Bacillati</taxon>
        <taxon>Bacillota</taxon>
        <taxon>Bacilli</taxon>
        <taxon>Lactobacillales</taxon>
        <taxon>Carnobacteriaceae</taxon>
        <taxon>Carnobacterium</taxon>
    </lineage>
</organism>
<keyword evidence="3 9" id="KW-0347">Helicase</keyword>
<dbReference type="InterPro" id="IPR011545">
    <property type="entry name" value="DEAD/DEAH_box_helicase_dom"/>
</dbReference>
<evidence type="ECO:0000256" key="6">
    <source>
        <dbReference type="ARBA" id="ARBA00044550"/>
    </source>
</evidence>
<evidence type="ECO:0000256" key="2">
    <source>
        <dbReference type="ARBA" id="ARBA00022801"/>
    </source>
</evidence>
<evidence type="ECO:0000256" key="5">
    <source>
        <dbReference type="ARBA" id="ARBA00044535"/>
    </source>
</evidence>
<name>A0AAW9K9G7_CARML</name>
<dbReference type="InterPro" id="IPR004589">
    <property type="entry name" value="DNA_helicase_ATP-dep_RecQ"/>
</dbReference>
<dbReference type="PANTHER" id="PTHR13710">
    <property type="entry name" value="DNA HELICASE RECQ FAMILY MEMBER"/>
    <property type="match status" value="1"/>
</dbReference>
<proteinExistence type="predicted"/>
<dbReference type="Pfam" id="PF00271">
    <property type="entry name" value="Helicase_C"/>
    <property type="match status" value="1"/>
</dbReference>
<keyword evidence="1" id="KW-0547">Nucleotide-binding</keyword>
<evidence type="ECO:0000256" key="1">
    <source>
        <dbReference type="ARBA" id="ARBA00022741"/>
    </source>
</evidence>
<accession>A0AAW9K9G7</accession>
<dbReference type="CDD" id="cd17920">
    <property type="entry name" value="DEXHc_RecQ"/>
    <property type="match status" value="1"/>
</dbReference>
<dbReference type="SUPFAM" id="SSF52540">
    <property type="entry name" value="P-loop containing nucleoside triphosphate hydrolases"/>
    <property type="match status" value="1"/>
</dbReference>
<dbReference type="GO" id="GO:0006310">
    <property type="term" value="P:DNA recombination"/>
    <property type="evidence" value="ECO:0007669"/>
    <property type="project" value="InterPro"/>
</dbReference>
<dbReference type="GO" id="GO:0016787">
    <property type="term" value="F:hydrolase activity"/>
    <property type="evidence" value="ECO:0007669"/>
    <property type="project" value="UniProtKB-KW"/>
</dbReference>
<dbReference type="Proteomes" id="UP001290462">
    <property type="component" value="Unassembled WGS sequence"/>
</dbReference>
<feature type="domain" description="Helicase ATP-binding" evidence="7">
    <location>
        <begin position="29"/>
        <end position="196"/>
    </location>
</feature>
<dbReference type="SMART" id="SM00490">
    <property type="entry name" value="HELICc"/>
    <property type="match status" value="1"/>
</dbReference>
<dbReference type="GO" id="GO:0003676">
    <property type="term" value="F:nucleic acid binding"/>
    <property type="evidence" value="ECO:0007669"/>
    <property type="project" value="InterPro"/>
</dbReference>
<evidence type="ECO:0000256" key="3">
    <source>
        <dbReference type="ARBA" id="ARBA00022806"/>
    </source>
</evidence>
<dbReference type="InterPro" id="IPR014001">
    <property type="entry name" value="Helicase_ATP-bd"/>
</dbReference>
<evidence type="ECO:0000256" key="4">
    <source>
        <dbReference type="ARBA" id="ARBA00022840"/>
    </source>
</evidence>
<evidence type="ECO:0000313" key="10">
    <source>
        <dbReference type="Proteomes" id="UP001290462"/>
    </source>
</evidence>
<dbReference type="GO" id="GO:0030894">
    <property type="term" value="C:replisome"/>
    <property type="evidence" value="ECO:0007669"/>
    <property type="project" value="TreeGrafter"/>
</dbReference>
<evidence type="ECO:0000259" key="8">
    <source>
        <dbReference type="PROSITE" id="PS51194"/>
    </source>
</evidence>
<dbReference type="GO" id="GO:0043138">
    <property type="term" value="F:3'-5' DNA helicase activity"/>
    <property type="evidence" value="ECO:0007669"/>
    <property type="project" value="TreeGrafter"/>
</dbReference>
<dbReference type="GO" id="GO:0043590">
    <property type="term" value="C:bacterial nucleoid"/>
    <property type="evidence" value="ECO:0007669"/>
    <property type="project" value="TreeGrafter"/>
</dbReference>
<keyword evidence="4" id="KW-0067">ATP-binding</keyword>
<dbReference type="NCBIfam" id="TIGR00614">
    <property type="entry name" value="recQ_fam"/>
    <property type="match status" value="1"/>
</dbReference>
<keyword evidence="2 9" id="KW-0378">Hydrolase</keyword>
<dbReference type="EMBL" id="JAVBVO010000005">
    <property type="protein sequence ID" value="MDZ5760437.1"/>
    <property type="molecule type" value="Genomic_DNA"/>
</dbReference>
<feature type="domain" description="Helicase C-terminal" evidence="8">
    <location>
        <begin position="223"/>
        <end position="369"/>
    </location>
</feature>
<dbReference type="PROSITE" id="PS51194">
    <property type="entry name" value="HELICASE_CTER"/>
    <property type="match status" value="1"/>
</dbReference>
<dbReference type="AlphaFoldDB" id="A0AAW9K9G7"/>
<dbReference type="InterPro" id="IPR027417">
    <property type="entry name" value="P-loop_NTPase"/>
</dbReference>
<reference evidence="9" key="1">
    <citation type="submission" date="2023-08" db="EMBL/GenBank/DDBJ databases">
        <title>Genomic characterization of piscicolin 126 produced by Carnobacterium maltaromaticum CM22 strain isolated from salmon (Salmo salar).</title>
        <authorList>
            <person name="Gonzalez-Gragera E."/>
            <person name="Garcia-Lopez J.D."/>
            <person name="Teso-Perez C."/>
            <person name="Gimenez-Hernandez I."/>
            <person name="Peralta-Sanchez J.M."/>
            <person name="Valdivia E."/>
            <person name="Montalban-Lopez M."/>
            <person name="Martin-Platero A.M."/>
            <person name="Banos A."/>
            <person name="Martinez-Bueno M."/>
        </authorList>
    </citation>
    <scope>NUCLEOTIDE SEQUENCE</scope>
    <source>
        <strain evidence="9">CM22</strain>
    </source>
</reference>
<dbReference type="PROSITE" id="PS51192">
    <property type="entry name" value="HELICASE_ATP_BIND_1"/>
    <property type="match status" value="1"/>
</dbReference>
<sequence>MRTKQQIIEDALFEHFGYRQLRSGQYEAISAALSGENTLVLLPTGTGKSICYQLTGYLSEGLVVIVSPLLSLMQDQVEQLRQKGEKKVAALTSLLDYSEKAYIFQQFNEFKFLFLSPEMLQQERVLNALKKSTIALFAIDEAHCISQWGMDFRPDYLTLGSVLKELNSPLTMALTATANQRVKEDIFTALQLIPEETTQIIHSVDRPNIALEVVECYKNKNEQLMDYVTKLEKPGIIYFSSRKLADEIAEMIRKVTPYSAESYHSEVESADRIRLQQQFIHNKIDIICATNAFGMGINKPNIRFVIHYHIPSSMESYLQEIGRCGRDGLPSLAILLYEKSDVYIQMRLQENDLPTESMLEYVYRKGSIVPGSCSESQYRLLESYLNLNIPLHEAKAQLKNRSYQKNAQLKYMTDYAETTSCKRAVMLHYFEESQATKISNCCSNCGIAYEPYLAKEKGPEIAEENKELKWLEKITYLFKLDKDSKNG</sequence>
<dbReference type="GO" id="GO:0005524">
    <property type="term" value="F:ATP binding"/>
    <property type="evidence" value="ECO:0007669"/>
    <property type="project" value="UniProtKB-KW"/>
</dbReference>
<dbReference type="InterPro" id="IPR001650">
    <property type="entry name" value="Helicase_C-like"/>
</dbReference>
<dbReference type="PANTHER" id="PTHR13710:SF84">
    <property type="entry name" value="ATP-DEPENDENT DNA HELICASE RECS-RELATED"/>
    <property type="match status" value="1"/>
</dbReference>
<evidence type="ECO:0000259" key="7">
    <source>
        <dbReference type="PROSITE" id="PS51192"/>
    </source>
</evidence>
<dbReference type="InterPro" id="IPR032284">
    <property type="entry name" value="RecQ_Zn-bd"/>
</dbReference>
<dbReference type="Pfam" id="PF16124">
    <property type="entry name" value="RecQ_Zn_bind"/>
    <property type="match status" value="1"/>
</dbReference>
<dbReference type="GO" id="GO:0006281">
    <property type="term" value="P:DNA repair"/>
    <property type="evidence" value="ECO:0007669"/>
    <property type="project" value="TreeGrafter"/>
</dbReference>
<dbReference type="SMART" id="SM00487">
    <property type="entry name" value="DEXDc"/>
    <property type="match status" value="1"/>
</dbReference>
<dbReference type="RefSeq" id="WP_322809683.1">
    <property type="nucleotide sequence ID" value="NZ_JAVBVO010000005.1"/>
</dbReference>
<dbReference type="Pfam" id="PF00270">
    <property type="entry name" value="DEAD"/>
    <property type="match status" value="1"/>
</dbReference>
<gene>
    <name evidence="9" type="ORF">RAK27_17490</name>
</gene>